<organism evidence="1 2">
    <name type="scientific">Vermiconidia calcicola</name>
    <dbReference type="NCBI Taxonomy" id="1690605"/>
    <lineage>
        <taxon>Eukaryota</taxon>
        <taxon>Fungi</taxon>
        <taxon>Dikarya</taxon>
        <taxon>Ascomycota</taxon>
        <taxon>Pezizomycotina</taxon>
        <taxon>Dothideomycetes</taxon>
        <taxon>Dothideomycetidae</taxon>
        <taxon>Mycosphaerellales</taxon>
        <taxon>Extremaceae</taxon>
        <taxon>Vermiconidia</taxon>
    </lineage>
</organism>
<reference evidence="1" key="1">
    <citation type="submission" date="2023-07" db="EMBL/GenBank/DDBJ databases">
        <title>Black Yeasts Isolated from many extreme environments.</title>
        <authorList>
            <person name="Coleine C."/>
            <person name="Stajich J.E."/>
            <person name="Selbmann L."/>
        </authorList>
    </citation>
    <scope>NUCLEOTIDE SEQUENCE</scope>
    <source>
        <strain evidence="1">CCFEE 5714</strain>
    </source>
</reference>
<protein>
    <submittedName>
        <fullName evidence="1">Polynucleotide adenylyltransferase</fullName>
        <ecNumber evidence="1">2.7.7.19</ecNumber>
    </submittedName>
</protein>
<keyword evidence="1" id="KW-0808">Transferase</keyword>
<gene>
    <name evidence="1" type="primary">PAP1_2</name>
    <name evidence="1" type="ORF">LTR37_006029</name>
</gene>
<dbReference type="EC" id="2.7.7.19" evidence="1"/>
<name>A0ACC3NHX6_9PEZI</name>
<proteinExistence type="predicted"/>
<keyword evidence="2" id="KW-1185">Reference proteome</keyword>
<evidence type="ECO:0000313" key="1">
    <source>
        <dbReference type="EMBL" id="KAK3716974.1"/>
    </source>
</evidence>
<evidence type="ECO:0000313" key="2">
    <source>
        <dbReference type="Proteomes" id="UP001281147"/>
    </source>
</evidence>
<comment type="caution">
    <text evidence="1">The sequence shown here is derived from an EMBL/GenBank/DDBJ whole genome shotgun (WGS) entry which is preliminary data.</text>
</comment>
<dbReference type="EMBL" id="JAUTXU010000039">
    <property type="protein sequence ID" value="KAK3716974.1"/>
    <property type="molecule type" value="Genomic_DNA"/>
</dbReference>
<keyword evidence="1" id="KW-0548">Nucleotidyltransferase</keyword>
<dbReference type="Proteomes" id="UP001281147">
    <property type="component" value="Unassembled WGS sequence"/>
</dbReference>
<accession>A0ACC3NHX6</accession>
<sequence>MAADPRLGVTTTMSNDPPSSQDLKLDEALLQELKSRNEFESQEETKRRHMVLERLEGILKRLVVLVGKQKGLPQGILNEAGGKVLTYGSFELGVYGPGSDIDTIMVAPKHVTREHFFQHLPDLLRKEFKSEDITELTPVPGISVPIIKVELCGVSVDLIFSNLQLSSVPKTQDLNDLNVLRGLDETDLRCVNGRRVTRRILHLVPQTKVFRMALRAIKLWAKKRALYGNIVGYPGGVAYAMMVARICQLYPKAAAPHIILKFFFLMRKWNWPSPVLLQHHEEGALQLREWDPAVWRGDKLHLMPVITPSYPRQNSTHTIGPSTRMVLLREMERGETIVRGVYDNGKPWKELFQKHTFFTDAYKHYISVITAGKTKEAYQQWSGLVESKLKWLVQGIEQSDAKSVELVQPFNKGFKRQHDCKSADDVEKTLEGNLDCQVPDTATSTTDQGDDIKAQAAAQTATDGMEVPATNGVSPADADGPQMIWTMTFYLGIGLKKGANSLDISSPIQDFRRSCQEWPGYNQDTHSIRVKHMRNYDLPADVFDAGETRPTRTKKAKTAPKTVESTHNKRSFSNTGLDVGDELQKFKLLTRRPCINVGSYALLTVDDEQENNDPAKRRQSANGPNSTATPNGTATPHGGAG</sequence>